<evidence type="ECO:0000313" key="1">
    <source>
        <dbReference type="EMBL" id="MCW4138780.1"/>
    </source>
</evidence>
<proteinExistence type="predicted"/>
<dbReference type="Proteomes" id="UP001208620">
    <property type="component" value="Unassembled WGS sequence"/>
</dbReference>
<comment type="caution">
    <text evidence="1">The sequence shown here is derived from an EMBL/GenBank/DDBJ whole genome shotgun (WGS) entry which is preliminary data.</text>
</comment>
<reference evidence="1" key="1">
    <citation type="submission" date="2022-11" db="EMBL/GenBank/DDBJ databases">
        <title>Genomic repertoires linked with pathogenic potency of arthritogenic Prevotella copri isolated from the gut of rheumatoid arthritis patients.</title>
        <authorList>
            <person name="Nii T."/>
            <person name="Maeda Y."/>
            <person name="Motooka D."/>
            <person name="Naito M."/>
            <person name="Matsumoto Y."/>
            <person name="Ogawa T."/>
            <person name="Oguro-Igashira E."/>
            <person name="Kishikawa T."/>
            <person name="Yamashita M."/>
            <person name="Koizumi S."/>
            <person name="Kurakawa T."/>
            <person name="Okumura R."/>
            <person name="Kayama H."/>
            <person name="Murakami M."/>
            <person name="Sakaguchi T."/>
            <person name="Das B."/>
            <person name="Nakamura S."/>
            <person name="Okada Y."/>
            <person name="Kumanogoh A."/>
            <person name="Takeda K."/>
        </authorList>
    </citation>
    <scope>NUCLEOTIDE SEQUENCE</scope>
    <source>
        <strain evidence="1">H105_2-2</strain>
    </source>
</reference>
<organism evidence="1 2">
    <name type="scientific">Segatella copri</name>
    <dbReference type="NCBI Taxonomy" id="165179"/>
    <lineage>
        <taxon>Bacteria</taxon>
        <taxon>Pseudomonadati</taxon>
        <taxon>Bacteroidota</taxon>
        <taxon>Bacteroidia</taxon>
        <taxon>Bacteroidales</taxon>
        <taxon>Prevotellaceae</taxon>
        <taxon>Segatella</taxon>
    </lineage>
</organism>
<dbReference type="EMBL" id="JAPDVD010000002">
    <property type="protein sequence ID" value="MCW4138780.1"/>
    <property type="molecule type" value="Genomic_DNA"/>
</dbReference>
<dbReference type="AlphaFoldDB" id="A0AAW5UBT9"/>
<protein>
    <submittedName>
        <fullName evidence="1">Uncharacterized protein</fullName>
    </submittedName>
</protein>
<gene>
    <name evidence="1" type="ORF">ONT01_13605</name>
</gene>
<dbReference type="RefSeq" id="WP_264949453.1">
    <property type="nucleotide sequence ID" value="NZ_JAPDVB010000002.1"/>
</dbReference>
<name>A0AAW5UBT9_9BACT</name>
<sequence>MDNLEQDIIDYIELGKLVTDIEAQFSRITSKHPTPILAVWTISATFAPC</sequence>
<evidence type="ECO:0000313" key="2">
    <source>
        <dbReference type="Proteomes" id="UP001208620"/>
    </source>
</evidence>
<accession>A0AAW5UBT9</accession>